<sequence>MAFILSQVIKDATQGSEPGKTISLYVLDD</sequence>
<dbReference type="AlphaFoldDB" id="A0A1R3G8Q9"/>
<organism evidence="1 2">
    <name type="scientific">Corchorus olitorius</name>
    <dbReference type="NCBI Taxonomy" id="93759"/>
    <lineage>
        <taxon>Eukaryota</taxon>
        <taxon>Viridiplantae</taxon>
        <taxon>Streptophyta</taxon>
        <taxon>Embryophyta</taxon>
        <taxon>Tracheophyta</taxon>
        <taxon>Spermatophyta</taxon>
        <taxon>Magnoliopsida</taxon>
        <taxon>eudicotyledons</taxon>
        <taxon>Gunneridae</taxon>
        <taxon>Pentapetalae</taxon>
        <taxon>rosids</taxon>
        <taxon>malvids</taxon>
        <taxon>Malvales</taxon>
        <taxon>Malvaceae</taxon>
        <taxon>Grewioideae</taxon>
        <taxon>Apeibeae</taxon>
        <taxon>Corchorus</taxon>
    </lineage>
</organism>
<dbReference type="Proteomes" id="UP000187203">
    <property type="component" value="Unassembled WGS sequence"/>
</dbReference>
<proteinExistence type="predicted"/>
<evidence type="ECO:0000313" key="2">
    <source>
        <dbReference type="Proteomes" id="UP000187203"/>
    </source>
</evidence>
<name>A0A1R3G8Q9_9ROSI</name>
<evidence type="ECO:0000313" key="1">
    <source>
        <dbReference type="EMBL" id="OMO54474.1"/>
    </source>
</evidence>
<keyword evidence="2" id="KW-1185">Reference proteome</keyword>
<accession>A0A1R3G8Q9</accession>
<dbReference type="EMBL" id="AWUE01023251">
    <property type="protein sequence ID" value="OMO54474.1"/>
    <property type="molecule type" value="Genomic_DNA"/>
</dbReference>
<reference evidence="2" key="1">
    <citation type="submission" date="2013-09" db="EMBL/GenBank/DDBJ databases">
        <title>Corchorus olitorius genome sequencing.</title>
        <authorList>
            <person name="Alam M."/>
            <person name="Haque M.S."/>
            <person name="Islam M.S."/>
            <person name="Emdad E.M."/>
            <person name="Islam M.M."/>
            <person name="Ahmed B."/>
            <person name="Halim A."/>
            <person name="Hossen Q.M.M."/>
            <person name="Hossain M.Z."/>
            <person name="Ahmed R."/>
            <person name="Khan M.M."/>
            <person name="Islam R."/>
            <person name="Rashid M.M."/>
            <person name="Khan S.A."/>
            <person name="Rahman M.S."/>
            <person name="Alam M."/>
            <person name="Yahiya A.S."/>
            <person name="Khan M.S."/>
            <person name="Azam M.S."/>
            <person name="Haque T."/>
            <person name="Lashkar M.Z.H."/>
            <person name="Akhand A.I."/>
            <person name="Morshed G."/>
            <person name="Roy S."/>
            <person name="Uddin K.S."/>
            <person name="Rabeya T."/>
            <person name="Hossain A.S."/>
            <person name="Chowdhury A."/>
            <person name="Snigdha A.R."/>
            <person name="Mortoza M.S."/>
            <person name="Matin S.A."/>
            <person name="Hoque S.M.E."/>
            <person name="Islam M.K."/>
            <person name="Roy D.K."/>
            <person name="Haider R."/>
            <person name="Moosa M.M."/>
            <person name="Elias S.M."/>
            <person name="Hasan A.M."/>
            <person name="Jahan S."/>
            <person name="Shafiuddin M."/>
            <person name="Mahmood N."/>
            <person name="Shommy N.S."/>
        </authorList>
    </citation>
    <scope>NUCLEOTIDE SEQUENCE [LARGE SCALE GENOMIC DNA]</scope>
    <source>
        <strain evidence="2">cv. O-4</strain>
    </source>
</reference>
<protein>
    <submittedName>
        <fullName evidence="1">Uncharacterized protein</fullName>
    </submittedName>
</protein>
<gene>
    <name evidence="1" type="ORF">COLO4_36481</name>
</gene>
<comment type="caution">
    <text evidence="1">The sequence shown here is derived from an EMBL/GenBank/DDBJ whole genome shotgun (WGS) entry which is preliminary data.</text>
</comment>